<dbReference type="InterPro" id="IPR036086">
    <property type="entry name" value="ParB/Sulfiredoxin_sf"/>
</dbReference>
<dbReference type="SUPFAM" id="SSF110849">
    <property type="entry name" value="ParB/Sulfiredoxin"/>
    <property type="match status" value="1"/>
</dbReference>
<dbReference type="EMBL" id="FRDF01000012">
    <property type="protein sequence ID" value="SHN60651.1"/>
    <property type="molecule type" value="Genomic_DNA"/>
</dbReference>
<proteinExistence type="predicted"/>
<dbReference type="STRING" id="198312.SAMN02745193_02166"/>
<evidence type="ECO:0000256" key="1">
    <source>
        <dbReference type="SAM" id="MobiDB-lite"/>
    </source>
</evidence>
<keyword evidence="3" id="KW-1185">Reference proteome</keyword>
<dbReference type="AlphaFoldDB" id="A0A1M7SQ83"/>
<evidence type="ECO:0008006" key="4">
    <source>
        <dbReference type="Google" id="ProtNLM"/>
    </source>
</evidence>
<evidence type="ECO:0000313" key="3">
    <source>
        <dbReference type="Proteomes" id="UP000184391"/>
    </source>
</evidence>
<name>A0A1M7SQ83_9SPHN</name>
<accession>A0A1M7SQ83</accession>
<gene>
    <name evidence="2" type="ORF">SAMN02745193_02166</name>
</gene>
<evidence type="ECO:0000313" key="2">
    <source>
        <dbReference type="EMBL" id="SHN60651.1"/>
    </source>
</evidence>
<organism evidence="2 3">
    <name type="scientific">Erythrobacter sanguineus</name>
    <dbReference type="NCBI Taxonomy" id="198312"/>
    <lineage>
        <taxon>Bacteria</taxon>
        <taxon>Pseudomonadati</taxon>
        <taxon>Pseudomonadota</taxon>
        <taxon>Alphaproteobacteria</taxon>
        <taxon>Sphingomonadales</taxon>
        <taxon>Erythrobacteraceae</taxon>
        <taxon>Erythrobacter/Porphyrobacter group</taxon>
        <taxon>Erythrobacter</taxon>
    </lineage>
</organism>
<protein>
    <recommendedName>
        <fullName evidence="4">ParB-like nuclease domain-containing protein</fullName>
    </recommendedName>
</protein>
<feature type="region of interest" description="Disordered" evidence="1">
    <location>
        <begin position="265"/>
        <end position="288"/>
    </location>
</feature>
<dbReference type="Proteomes" id="UP000184391">
    <property type="component" value="Unassembled WGS sequence"/>
</dbReference>
<reference evidence="3" key="1">
    <citation type="submission" date="2016-12" db="EMBL/GenBank/DDBJ databases">
        <authorList>
            <person name="Varghese N."/>
            <person name="Submissions S."/>
        </authorList>
    </citation>
    <scope>NUCLEOTIDE SEQUENCE [LARGE SCALE GENOMIC DNA]</scope>
    <source>
        <strain evidence="3">DSM 11032</strain>
    </source>
</reference>
<sequence>MPYVGLGIDDLTVNPANDRHGELANETSAIAELFRLREAHMKKLATDIVEEGVVYDPPLVLRDGDDMIVFDGNRRVTCLKLIRNPDLAPSQDLQRFFRELRDRWEGTLPDEIECQVETDREVVDSIIFRRHTGAQGGVGQSNWDDRAKHNFVERTGRGGRIDVAVQIENLLRERDRLPDQQLPRSTLNRLLSSEVFRNRVGVSVQDNQFTFTHEPDVTIEGLARIAEDLAERRVVLGDLWNNTGKTAYLNRLDVEGLLPTEEHLIGVEDEPQTRRQPRRRGRPPMERRSQTIIDDQENEIPWRSDQARIRAVWHELQTLDVNQFPNAISALLRILVELSTESLLRNADIDLAQGLAANFRRATTHLRDNNHIEAAYFDELERMRQHTELLSIPSMQRYVHSPQFAPLPDELSTIWIRLRIYVIACLTH</sequence>